<evidence type="ECO:0000256" key="1">
    <source>
        <dbReference type="SAM" id="MobiDB-lite"/>
    </source>
</evidence>
<feature type="signal peptide" evidence="2">
    <location>
        <begin position="1"/>
        <end position="22"/>
    </location>
</feature>
<keyword evidence="2" id="KW-0732">Signal</keyword>
<accession>A0AAV7LN35</accession>
<feature type="chain" id="PRO_5043641964" evidence="2">
    <location>
        <begin position="23"/>
        <end position="78"/>
    </location>
</feature>
<comment type="caution">
    <text evidence="3">The sequence shown here is derived from an EMBL/GenBank/DDBJ whole genome shotgun (WGS) entry which is preliminary data.</text>
</comment>
<evidence type="ECO:0000313" key="4">
    <source>
        <dbReference type="Proteomes" id="UP001066276"/>
    </source>
</evidence>
<organism evidence="3 4">
    <name type="scientific">Pleurodeles waltl</name>
    <name type="common">Iberian ribbed newt</name>
    <dbReference type="NCBI Taxonomy" id="8319"/>
    <lineage>
        <taxon>Eukaryota</taxon>
        <taxon>Metazoa</taxon>
        <taxon>Chordata</taxon>
        <taxon>Craniata</taxon>
        <taxon>Vertebrata</taxon>
        <taxon>Euteleostomi</taxon>
        <taxon>Amphibia</taxon>
        <taxon>Batrachia</taxon>
        <taxon>Caudata</taxon>
        <taxon>Salamandroidea</taxon>
        <taxon>Salamandridae</taxon>
        <taxon>Pleurodelinae</taxon>
        <taxon>Pleurodeles</taxon>
    </lineage>
</organism>
<keyword evidence="4" id="KW-1185">Reference proteome</keyword>
<name>A0AAV7LN35_PLEWA</name>
<feature type="region of interest" description="Disordered" evidence="1">
    <location>
        <begin position="49"/>
        <end position="78"/>
    </location>
</feature>
<proteinExistence type="predicted"/>
<evidence type="ECO:0000256" key="2">
    <source>
        <dbReference type="SAM" id="SignalP"/>
    </source>
</evidence>
<dbReference type="EMBL" id="JANPWB010000015">
    <property type="protein sequence ID" value="KAJ1092482.1"/>
    <property type="molecule type" value="Genomic_DNA"/>
</dbReference>
<protein>
    <submittedName>
        <fullName evidence="3">Uncharacterized protein</fullName>
    </submittedName>
</protein>
<dbReference type="Proteomes" id="UP001066276">
    <property type="component" value="Chromosome 11"/>
</dbReference>
<reference evidence="3" key="1">
    <citation type="journal article" date="2022" name="bioRxiv">
        <title>Sequencing and chromosome-scale assembly of the giantPleurodeles waltlgenome.</title>
        <authorList>
            <person name="Brown T."/>
            <person name="Elewa A."/>
            <person name="Iarovenko S."/>
            <person name="Subramanian E."/>
            <person name="Araus A.J."/>
            <person name="Petzold A."/>
            <person name="Susuki M."/>
            <person name="Suzuki K.-i.T."/>
            <person name="Hayashi T."/>
            <person name="Toyoda A."/>
            <person name="Oliveira C."/>
            <person name="Osipova E."/>
            <person name="Leigh N.D."/>
            <person name="Simon A."/>
            <person name="Yun M.H."/>
        </authorList>
    </citation>
    <scope>NUCLEOTIDE SEQUENCE</scope>
    <source>
        <strain evidence="3">20211129_DDA</strain>
        <tissue evidence="3">Liver</tissue>
    </source>
</reference>
<evidence type="ECO:0000313" key="3">
    <source>
        <dbReference type="EMBL" id="KAJ1092482.1"/>
    </source>
</evidence>
<sequence>MWQWTRPAPGAVWGALRFGGCAFGLDWPRGGGTGRAARGWRRQPSRVFGPAAGVGGRPDLGPPLVTKGALDCGPWRRQ</sequence>
<gene>
    <name evidence="3" type="ORF">NDU88_005592</name>
</gene>
<dbReference type="AlphaFoldDB" id="A0AAV7LN35"/>